<dbReference type="EMBL" id="CAFBNC010000080">
    <property type="protein sequence ID" value="CAB4943962.1"/>
    <property type="molecule type" value="Genomic_DNA"/>
</dbReference>
<dbReference type="Pfam" id="PF00378">
    <property type="entry name" value="ECH_1"/>
    <property type="match status" value="1"/>
</dbReference>
<dbReference type="SUPFAM" id="SSF52096">
    <property type="entry name" value="ClpP/crotonase"/>
    <property type="match status" value="1"/>
</dbReference>
<dbReference type="PANTHER" id="PTHR11941">
    <property type="entry name" value="ENOYL-COA HYDRATASE-RELATED"/>
    <property type="match status" value="1"/>
</dbReference>
<dbReference type="InterPro" id="IPR018376">
    <property type="entry name" value="Enoyl-CoA_hyd/isom_CS"/>
</dbReference>
<dbReference type="GO" id="GO:0003824">
    <property type="term" value="F:catalytic activity"/>
    <property type="evidence" value="ECO:0007669"/>
    <property type="project" value="InterPro"/>
</dbReference>
<name>A0A6J5YDS6_9ZZZZ</name>
<gene>
    <name evidence="2" type="ORF">UFOPK1392_02143</name>
    <name evidence="3" type="ORF">UFOPK3733_01462</name>
</gene>
<organism evidence="2">
    <name type="scientific">freshwater metagenome</name>
    <dbReference type="NCBI Taxonomy" id="449393"/>
    <lineage>
        <taxon>unclassified sequences</taxon>
        <taxon>metagenomes</taxon>
        <taxon>ecological metagenomes</taxon>
    </lineage>
</organism>
<dbReference type="GO" id="GO:0006635">
    <property type="term" value="P:fatty acid beta-oxidation"/>
    <property type="evidence" value="ECO:0007669"/>
    <property type="project" value="TreeGrafter"/>
</dbReference>
<dbReference type="Gene3D" id="3.90.226.10">
    <property type="entry name" value="2-enoyl-CoA Hydratase, Chain A, domain 1"/>
    <property type="match status" value="1"/>
</dbReference>
<dbReference type="PANTHER" id="PTHR11941:SF54">
    <property type="entry name" value="ENOYL-COA HYDRATASE, MITOCHONDRIAL"/>
    <property type="match status" value="1"/>
</dbReference>
<dbReference type="InterPro" id="IPR029045">
    <property type="entry name" value="ClpP/crotonase-like_dom_sf"/>
</dbReference>
<dbReference type="InterPro" id="IPR001753">
    <property type="entry name" value="Enoyl-CoA_hydra/iso"/>
</dbReference>
<protein>
    <submittedName>
        <fullName evidence="2">Unannotated protein</fullName>
    </submittedName>
</protein>
<proteinExistence type="inferred from homology"/>
<dbReference type="AlphaFoldDB" id="A0A6J5YDS6"/>
<accession>A0A6J5YDS6</accession>
<dbReference type="PROSITE" id="PS00166">
    <property type="entry name" value="ENOYL_COA_HYDRATASE"/>
    <property type="match status" value="1"/>
</dbReference>
<evidence type="ECO:0000313" key="2">
    <source>
        <dbReference type="EMBL" id="CAB4324374.1"/>
    </source>
</evidence>
<evidence type="ECO:0000313" key="3">
    <source>
        <dbReference type="EMBL" id="CAB4943962.1"/>
    </source>
</evidence>
<dbReference type="CDD" id="cd06558">
    <property type="entry name" value="crotonase-like"/>
    <property type="match status" value="1"/>
</dbReference>
<dbReference type="EMBL" id="CAEMXZ010000138">
    <property type="protein sequence ID" value="CAB4324374.1"/>
    <property type="molecule type" value="Genomic_DNA"/>
</dbReference>
<reference evidence="2" key="1">
    <citation type="submission" date="2020-05" db="EMBL/GenBank/DDBJ databases">
        <authorList>
            <person name="Chiriac C."/>
            <person name="Salcher M."/>
            <person name="Ghai R."/>
            <person name="Kavagutti S V."/>
        </authorList>
    </citation>
    <scope>NUCLEOTIDE SEQUENCE</scope>
</reference>
<evidence type="ECO:0000256" key="1">
    <source>
        <dbReference type="ARBA" id="ARBA00005254"/>
    </source>
</evidence>
<sequence length="253" mass="26391">MTDLISLDVTDGVALLTLNDPSRANVVSNALNEAVIGAIDELERRADVGALIVTGAGRAFCAGAHLDDLAACDSEDKLRTIYSGFLRLAETPIPTIAAVNGAAVGAGLNMALACDVILAGESAKFDTRFLQIGLHPGGGNTWRLRRITDLQTTMALVVFGEVVDGARAAEIGLAWRCVADAELLAEARVLAARAASAPASLVRQMKSTIIAMDAITNSDDAVATEIGPQLWSLGEPAFEQLLARLRAQIAAKS</sequence>
<comment type="similarity">
    <text evidence="1">Belongs to the enoyl-CoA hydratase/isomerase family.</text>
</comment>